<evidence type="ECO:0000313" key="8">
    <source>
        <dbReference type="Proteomes" id="UP000186817"/>
    </source>
</evidence>
<evidence type="ECO:0000256" key="3">
    <source>
        <dbReference type="ARBA" id="ARBA00022980"/>
    </source>
</evidence>
<dbReference type="GO" id="GO:0015934">
    <property type="term" value="C:large ribosomal subunit"/>
    <property type="evidence" value="ECO:0007669"/>
    <property type="project" value="InterPro"/>
</dbReference>
<dbReference type="Gene3D" id="3.90.470.10">
    <property type="entry name" value="Ribosomal protein L22/L17"/>
    <property type="match status" value="1"/>
</dbReference>
<organism evidence="7 8">
    <name type="scientific">Symbiodinium microadriaticum</name>
    <name type="common">Dinoflagellate</name>
    <name type="synonym">Zooxanthella microadriatica</name>
    <dbReference type="NCBI Taxonomy" id="2951"/>
    <lineage>
        <taxon>Eukaryota</taxon>
        <taxon>Sar</taxon>
        <taxon>Alveolata</taxon>
        <taxon>Dinophyceae</taxon>
        <taxon>Suessiales</taxon>
        <taxon>Symbiodiniaceae</taxon>
        <taxon>Symbiodinium</taxon>
    </lineage>
</organism>
<evidence type="ECO:0000256" key="2">
    <source>
        <dbReference type="ARBA" id="ARBA00022801"/>
    </source>
</evidence>
<dbReference type="SUPFAM" id="SSF47576">
    <property type="entry name" value="Calponin-homology domain, CH-domain"/>
    <property type="match status" value="1"/>
</dbReference>
<dbReference type="OrthoDB" id="416470at2759"/>
<keyword evidence="8" id="KW-1185">Reference proteome</keyword>
<dbReference type="PANTHER" id="PTHR13501">
    <property type="entry name" value="CHLOROPLAST 50S RIBOSOMAL PROTEIN L22-RELATED"/>
    <property type="match status" value="1"/>
</dbReference>
<keyword evidence="3 5" id="KW-0689">Ribosomal protein</keyword>
<evidence type="ECO:0000259" key="6">
    <source>
        <dbReference type="PROSITE" id="PS50056"/>
    </source>
</evidence>
<dbReference type="SUPFAM" id="SSF52799">
    <property type="entry name" value="(Phosphotyrosine protein) phosphatases II"/>
    <property type="match status" value="1"/>
</dbReference>
<dbReference type="EMBL" id="LSRX01000254">
    <property type="protein sequence ID" value="OLQ02806.1"/>
    <property type="molecule type" value="Genomic_DNA"/>
</dbReference>
<sequence length="661" mass="73927">MKLDQFSESSQQGAHRAELRFMIISTDTFVITNKGCIWFADLCKRRRDSWSRVGCGCGLPGQCCTKVTPGREKIEGRGVLRCWDFGSRGGSWVVGCASSRNCVVEPAGRNMLHHGHVRLTAHAAAVGIGGPIQDMVTLRLHAFAVVGLHGGKGGSGVAPEVILLAGEGGKVRPTGCQCSCVRWRITPEEVAATLRDHRGLKLMHFIHEPLDDLEVPGNQRLHDFTNQLEERVTSGEKLLLHCMGGRGRSNLVAGCLLAQMYGLPAEEAAAVLQFAYDSRDYDNCVVPETQRQRATLQAFCATQTVAACRSLGLLFQTFGLQRSRVLLSHSFVLWIQTCDLNLVNGLLQVNLTKVEQCASGAIYCQIIDSCQPGSVAMRKGCFAKGDMCARGKGAPGVAGRQDALLPIHEEYRGKKCPPEVVESVRQANGDRAAINKTFDEWMNCSEDWAQTSWVVNQRSTTSKSRTQTWAWLCRQVAMEEIGPLAGQTRSFYFPRKLWVGWRIRLVRQRQAACRLKRHLWPRRHDPEEEPIFGDKEDMVLSFRDEEIRISVKKLNHYAKLMKSKQLQDAYDWVDSLARMKSEPILKLIQKAIDDCKDRRGWDLARTYITEACPGRGKPVKSLRKHSRGVYGIMKAPRNNFLLRVRQVPLEGECLVEGLRGL</sequence>
<keyword evidence="4 5" id="KW-0687">Ribonucleoprotein</keyword>
<dbReference type="InterPro" id="IPR057023">
    <property type="entry name" value="PTP-SAK"/>
</dbReference>
<dbReference type="PANTHER" id="PTHR13501:SF8">
    <property type="entry name" value="LARGE RIBOSOMAL SUBUNIT PROTEIN UL22M"/>
    <property type="match status" value="1"/>
</dbReference>
<comment type="caution">
    <text evidence="7">The sequence shown here is derived from an EMBL/GenBank/DDBJ whole genome shotgun (WGS) entry which is preliminary data.</text>
</comment>
<dbReference type="InterPro" id="IPR001063">
    <property type="entry name" value="Ribosomal_uL22"/>
</dbReference>
<dbReference type="InterPro" id="IPR000387">
    <property type="entry name" value="Tyr_Pase_dom"/>
</dbReference>
<dbReference type="SUPFAM" id="SSF54843">
    <property type="entry name" value="Ribosomal protein L22"/>
    <property type="match status" value="1"/>
</dbReference>
<evidence type="ECO:0000256" key="1">
    <source>
        <dbReference type="ARBA" id="ARBA00009451"/>
    </source>
</evidence>
<reference evidence="7 8" key="1">
    <citation type="submission" date="2016-02" db="EMBL/GenBank/DDBJ databases">
        <title>Genome analysis of coral dinoflagellate symbionts highlights evolutionary adaptations to a symbiotic lifestyle.</title>
        <authorList>
            <person name="Aranda M."/>
            <person name="Li Y."/>
            <person name="Liew Y.J."/>
            <person name="Baumgarten S."/>
            <person name="Simakov O."/>
            <person name="Wilson M."/>
            <person name="Piel J."/>
            <person name="Ashoor H."/>
            <person name="Bougouffa S."/>
            <person name="Bajic V.B."/>
            <person name="Ryu T."/>
            <person name="Ravasi T."/>
            <person name="Bayer T."/>
            <person name="Micklem G."/>
            <person name="Kim H."/>
            <person name="Bhak J."/>
            <person name="Lajeunesse T.C."/>
            <person name="Voolstra C.R."/>
        </authorList>
    </citation>
    <scope>NUCLEOTIDE SEQUENCE [LARGE SCALE GENOMIC DNA]</scope>
    <source>
        <strain evidence="7 8">CCMP2467</strain>
    </source>
</reference>
<dbReference type="Gene3D" id="3.90.190.10">
    <property type="entry name" value="Protein tyrosine phosphatase superfamily"/>
    <property type="match status" value="1"/>
</dbReference>
<dbReference type="InterPro" id="IPR036394">
    <property type="entry name" value="Ribosomal_uL22_sf"/>
</dbReference>
<name>A0A1Q9E5V8_SYMMI</name>
<evidence type="ECO:0000313" key="7">
    <source>
        <dbReference type="EMBL" id="OLQ02806.1"/>
    </source>
</evidence>
<gene>
    <name evidence="7" type="primary">EB1C</name>
    <name evidence="7" type="ORF">AK812_SmicGene14302</name>
</gene>
<evidence type="ECO:0000256" key="4">
    <source>
        <dbReference type="ARBA" id="ARBA00023274"/>
    </source>
</evidence>
<dbReference type="InterPro" id="IPR036872">
    <property type="entry name" value="CH_dom_sf"/>
</dbReference>
<dbReference type="Gene3D" id="1.10.418.10">
    <property type="entry name" value="Calponin-like domain"/>
    <property type="match status" value="1"/>
</dbReference>
<dbReference type="Pfam" id="PF00237">
    <property type="entry name" value="Ribosomal_L22"/>
    <property type="match status" value="1"/>
</dbReference>
<proteinExistence type="inferred from homology"/>
<accession>A0A1Q9E5V8</accession>
<keyword evidence="2" id="KW-0378">Hydrolase</keyword>
<dbReference type="InterPro" id="IPR029021">
    <property type="entry name" value="Prot-tyrosine_phosphatase-like"/>
</dbReference>
<dbReference type="GO" id="GO:0003735">
    <property type="term" value="F:structural constituent of ribosome"/>
    <property type="evidence" value="ECO:0007669"/>
    <property type="project" value="InterPro"/>
</dbReference>
<dbReference type="AlphaFoldDB" id="A0A1Q9E5V8"/>
<evidence type="ECO:0000256" key="5">
    <source>
        <dbReference type="RuleBase" id="RU004005"/>
    </source>
</evidence>
<comment type="similarity">
    <text evidence="1 5">Belongs to the universal ribosomal protein uL22 family.</text>
</comment>
<feature type="domain" description="Tyrosine specific protein phosphatases" evidence="6">
    <location>
        <begin position="219"/>
        <end position="273"/>
    </location>
</feature>
<protein>
    <submittedName>
        <fullName evidence="7">Microtubule-associated protein RP/EB family member 1C</fullName>
    </submittedName>
</protein>
<dbReference type="GO" id="GO:0006412">
    <property type="term" value="P:translation"/>
    <property type="evidence" value="ECO:0007669"/>
    <property type="project" value="InterPro"/>
</dbReference>
<dbReference type="GO" id="GO:0016791">
    <property type="term" value="F:phosphatase activity"/>
    <property type="evidence" value="ECO:0007669"/>
    <property type="project" value="UniProtKB-ARBA"/>
</dbReference>
<dbReference type="InterPro" id="IPR047867">
    <property type="entry name" value="Ribosomal_uL22_bac/org-type"/>
</dbReference>
<dbReference type="Pfam" id="PF22784">
    <property type="entry name" value="PTP-SAK"/>
    <property type="match status" value="1"/>
</dbReference>
<dbReference type="PROSITE" id="PS50056">
    <property type="entry name" value="TYR_PHOSPHATASE_2"/>
    <property type="match status" value="1"/>
</dbReference>
<dbReference type="Proteomes" id="UP000186817">
    <property type="component" value="Unassembled WGS sequence"/>
</dbReference>